<accession>A0A1H8ASD3</accession>
<evidence type="ECO:0000313" key="1">
    <source>
        <dbReference type="EMBL" id="SEM73436.1"/>
    </source>
</evidence>
<dbReference type="EMBL" id="FOAN01000022">
    <property type="protein sequence ID" value="SEM73436.1"/>
    <property type="molecule type" value="Genomic_DNA"/>
</dbReference>
<dbReference type="OrthoDB" id="7583477at2"/>
<dbReference type="AlphaFoldDB" id="A0A1H8ASD3"/>
<evidence type="ECO:0000313" key="2">
    <source>
        <dbReference type="Proteomes" id="UP000199664"/>
    </source>
</evidence>
<sequence>MISDPINERVRVSIELALMEGPDDPSAYWQQYADAKRLGMSEAEIDIAREGRSFDVQTATVQAVAIAALSEDEALRTAARARAETLGLCDDTCRKIETFARRFIATFKQGSASSA</sequence>
<dbReference type="Proteomes" id="UP000199664">
    <property type="component" value="Unassembled WGS sequence"/>
</dbReference>
<organism evidence="1 2">
    <name type="scientific">Bosea lupini</name>
    <dbReference type="NCBI Taxonomy" id="1036779"/>
    <lineage>
        <taxon>Bacteria</taxon>
        <taxon>Pseudomonadati</taxon>
        <taxon>Pseudomonadota</taxon>
        <taxon>Alphaproteobacteria</taxon>
        <taxon>Hyphomicrobiales</taxon>
        <taxon>Boseaceae</taxon>
        <taxon>Bosea</taxon>
    </lineage>
</organism>
<reference evidence="2" key="1">
    <citation type="submission" date="2016-10" db="EMBL/GenBank/DDBJ databases">
        <authorList>
            <person name="Varghese N."/>
            <person name="Submissions S."/>
        </authorList>
    </citation>
    <scope>NUCLEOTIDE SEQUENCE [LARGE SCALE GENOMIC DNA]</scope>
    <source>
        <strain evidence="2">LMG 26383,CCUG 61248,R- 45681</strain>
    </source>
</reference>
<protein>
    <submittedName>
        <fullName evidence="1">Uncharacterized protein</fullName>
    </submittedName>
</protein>
<name>A0A1H8ASD3_9HYPH</name>
<dbReference type="RefSeq" id="WP_091843834.1">
    <property type="nucleotide sequence ID" value="NZ_FOAN01000022.1"/>
</dbReference>
<proteinExistence type="predicted"/>
<gene>
    <name evidence="1" type="ORF">SAMN04515666_1226</name>
</gene>
<keyword evidence="2" id="KW-1185">Reference proteome</keyword>
<dbReference type="STRING" id="1036779.SAMN04515666_1226"/>